<evidence type="ECO:0000313" key="1">
    <source>
        <dbReference type="Proteomes" id="UP000095286"/>
    </source>
</evidence>
<proteinExistence type="predicted"/>
<accession>A0AC35TMT8</accession>
<evidence type="ECO:0000313" key="2">
    <source>
        <dbReference type="WBParaSite" id="RSKR_0000218400.1"/>
    </source>
</evidence>
<protein>
    <submittedName>
        <fullName evidence="2">Sushi domain-containing protein</fullName>
    </submittedName>
</protein>
<organism evidence="1 2">
    <name type="scientific">Rhabditophanes sp. KR3021</name>
    <dbReference type="NCBI Taxonomy" id="114890"/>
    <lineage>
        <taxon>Eukaryota</taxon>
        <taxon>Metazoa</taxon>
        <taxon>Ecdysozoa</taxon>
        <taxon>Nematoda</taxon>
        <taxon>Chromadorea</taxon>
        <taxon>Rhabditida</taxon>
        <taxon>Tylenchina</taxon>
        <taxon>Panagrolaimomorpha</taxon>
        <taxon>Strongyloidoidea</taxon>
        <taxon>Alloionematidae</taxon>
        <taxon>Rhabditophanes</taxon>
    </lineage>
</organism>
<dbReference type="WBParaSite" id="RSKR_0000218400.1">
    <property type="protein sequence ID" value="RSKR_0000218400.1"/>
    <property type="gene ID" value="RSKR_0000218400"/>
</dbReference>
<sequence length="709" mass="77598">MISYAREIILIFCVLNVPVVLQTTIKPTTTTAKGITTTVNGQKAAVSSTTIGNSGSSTTSPPVVERCPVRTPVKNGRLVHSTNETSRQHIYGTTGTLICDNNFIPIGPLISTCINKSVWTEIGECVDKSKIKCQPIAEDKNGGKLTYTQSSGDLLGLGTVLKLTCRQNATATGTTELKCGTTGWEPSTGMGTCAENGMWNPTTLGTCSSSTTNNGGTTCPGAPLGGLGGMVTYTNNQFFGPFQAGTTSNLACSMGTTLSGSNSATCSNGLWNPTTLGSCNFGTSLGGTTGTGQCFSGVIAPSSTNTGLVSNCYTLPVPLFGTVTYSPPANPATPGDSKKEPCSIIKDLPHGVISYENNNLRVQDRVSHGTTAYLYCYFGTNPLGFQKTSCNDGNWKPLNIGNCVKEDEEQISLECGGCGASSWSYLPAPVSYRYSQPAPAQQQIETAPSQIQQEPEVVVVKKKIVYEDESSEEQPRYAKARRREYEEAPEERISTRTKYYDDSRESYKPRRRTIYRKIKKYLDSYENTESIRSTFMIQPQQTSQVHQLYNSYPGPSTAQFNPAPMQQLAPQYQQQTPTQAYPQAAPQQYQTQPPAQQYQPVQTPQQYQPVQTPQQYQPVQTPPQQYQPAQTPQQYQPNTPEQTPPEQQYQNDKITMMQQPNTQQQPNMQQPNQQQNTPFAHGKPNMEHVALDAPMAKNHNIFKARVHKK</sequence>
<dbReference type="Proteomes" id="UP000095286">
    <property type="component" value="Unplaced"/>
</dbReference>
<reference evidence="2" key="1">
    <citation type="submission" date="2016-11" db="UniProtKB">
        <authorList>
            <consortium name="WormBaseParasite"/>
        </authorList>
    </citation>
    <scope>IDENTIFICATION</scope>
    <source>
        <strain evidence="2">KR3021</strain>
    </source>
</reference>
<name>A0AC35TMT8_9BILA</name>